<evidence type="ECO:0000259" key="9">
    <source>
        <dbReference type="Pfam" id="PF00278"/>
    </source>
</evidence>
<keyword evidence="12" id="KW-1185">Reference proteome</keyword>
<dbReference type="Proteomes" id="UP000199444">
    <property type="component" value="Unassembled WGS sequence"/>
</dbReference>
<comment type="subunit">
    <text evidence="5">Homodimer.</text>
</comment>
<dbReference type="NCBIfam" id="TIGR01048">
    <property type="entry name" value="lysA"/>
    <property type="match status" value="1"/>
</dbReference>
<feature type="binding site" evidence="5">
    <location>
        <position position="391"/>
    </location>
    <ligand>
        <name>pyridoxal 5'-phosphate</name>
        <dbReference type="ChEBI" id="CHEBI:597326"/>
    </ligand>
</feature>
<evidence type="ECO:0000256" key="1">
    <source>
        <dbReference type="ARBA" id="ARBA00001933"/>
    </source>
</evidence>
<evidence type="ECO:0000256" key="8">
    <source>
        <dbReference type="RuleBase" id="RU003738"/>
    </source>
</evidence>
<dbReference type="Gene3D" id="2.40.37.10">
    <property type="entry name" value="Lyase, Ornithine Decarboxylase, Chain A, domain 1"/>
    <property type="match status" value="1"/>
</dbReference>
<name>A0A1H1BMJ2_9BACI</name>
<dbReference type="PANTHER" id="PTHR43727:SF2">
    <property type="entry name" value="GROUP IV DECARBOXYLASE"/>
    <property type="match status" value="1"/>
</dbReference>
<keyword evidence="2 5" id="KW-0210">Decarboxylase</keyword>
<evidence type="ECO:0000256" key="2">
    <source>
        <dbReference type="ARBA" id="ARBA00022793"/>
    </source>
</evidence>
<dbReference type="EMBL" id="FNKD01000002">
    <property type="protein sequence ID" value="SDQ53079.1"/>
    <property type="molecule type" value="Genomic_DNA"/>
</dbReference>
<feature type="domain" description="Orn/DAP/Arg decarboxylase 2 N-terminal" evidence="10">
    <location>
        <begin position="42"/>
        <end position="297"/>
    </location>
</feature>
<keyword evidence="4 5" id="KW-0456">Lyase</keyword>
<dbReference type="InterPro" id="IPR009006">
    <property type="entry name" value="Ala_racemase/Decarboxylase_C"/>
</dbReference>
<evidence type="ECO:0000259" key="10">
    <source>
        <dbReference type="Pfam" id="PF02784"/>
    </source>
</evidence>
<dbReference type="InterPro" id="IPR029066">
    <property type="entry name" value="PLP-binding_barrel"/>
</dbReference>
<evidence type="ECO:0000256" key="5">
    <source>
        <dbReference type="HAMAP-Rule" id="MF_02120"/>
    </source>
</evidence>
<feature type="binding site" evidence="5">
    <location>
        <begin position="291"/>
        <end position="294"/>
    </location>
    <ligand>
        <name>pyridoxal 5'-phosphate</name>
        <dbReference type="ChEBI" id="CHEBI:597326"/>
    </ligand>
</feature>
<dbReference type="STRING" id="553311.SAMN05216231_1821"/>
<dbReference type="InterPro" id="IPR022643">
    <property type="entry name" value="De-COase2_C"/>
</dbReference>
<feature type="binding site" evidence="5">
    <location>
        <position position="391"/>
    </location>
    <ligand>
        <name>substrate</name>
    </ligand>
</feature>
<dbReference type="SUPFAM" id="SSF51419">
    <property type="entry name" value="PLP-binding barrel"/>
    <property type="match status" value="1"/>
</dbReference>
<keyword evidence="3 5" id="KW-0663">Pyridoxal phosphate</keyword>
<dbReference type="SUPFAM" id="SSF50621">
    <property type="entry name" value="Alanine racemase C-terminal domain-like"/>
    <property type="match status" value="1"/>
</dbReference>
<dbReference type="PRINTS" id="PR01179">
    <property type="entry name" value="ODADCRBXLASE"/>
</dbReference>
<comment type="pathway">
    <text evidence="5 8">Amino-acid biosynthesis; L-lysine biosynthesis via DAP pathway; L-lysine from DL-2,6-diaminopimelate: step 1/1.</text>
</comment>
<proteinExistence type="inferred from homology"/>
<dbReference type="GO" id="GO:0030170">
    <property type="term" value="F:pyridoxal phosphate binding"/>
    <property type="evidence" value="ECO:0007669"/>
    <property type="project" value="UniProtKB-UniRule"/>
</dbReference>
<sequence length="435" mass="48116">MILDNHPFELNSKGHLEIGGVDSINLANKYGTPLYVYDVSIIRENCRSFVDTFKDLGVSAQVAYASKAFSSTAMLQVVKQEGLSLDVVSQGELYTAIQADFPPSKIHMHGNNKSVEELSMAIEYGIGCIVVDNFFEIDLISKLLKKYNKTIDVLIRVTPGIESKTHQYIMTGNEDSKFGFNLHNGQADKAFLQLYNNENIHFKGLHCHIGSQIFEADGFKMATTMLFKKIGEWNKLHDYTPEVLNLGGGFGIRYTKEDTPLPYSSVVKELVAKVKEHASMFDMTIPEIWIEPGRAIAGNAGLTLYTVGSKKDIPGVRSYVSVDGGMTDNLRPALYQAKYEGVLANKAAQPVTDLVSVAGKCCESGDMLIWDLPVPEIGSNDILAVFSTGAYGYSMASHYNRFPNAAVVFVENGQDKLVVRRESFHDVVKNDLSYE</sequence>
<dbReference type="AlphaFoldDB" id="A0A1H1BMJ2"/>
<evidence type="ECO:0000313" key="11">
    <source>
        <dbReference type="EMBL" id="SDQ53079.1"/>
    </source>
</evidence>
<dbReference type="Pfam" id="PF00278">
    <property type="entry name" value="Orn_DAP_Arg_deC"/>
    <property type="match status" value="1"/>
</dbReference>
<dbReference type="GO" id="GO:0008836">
    <property type="term" value="F:diaminopimelate decarboxylase activity"/>
    <property type="evidence" value="ECO:0007669"/>
    <property type="project" value="UniProtKB-UniRule"/>
</dbReference>
<gene>
    <name evidence="5" type="primary">lysA</name>
    <name evidence="11" type="ORF">SAMN05216231_1821</name>
</gene>
<feature type="binding site" evidence="5">
    <location>
        <position position="249"/>
    </location>
    <ligand>
        <name>pyridoxal 5'-phosphate</name>
        <dbReference type="ChEBI" id="CHEBI:597326"/>
    </ligand>
</feature>
<feature type="domain" description="Orn/DAP/Arg decarboxylase 2 C-terminal" evidence="9">
    <location>
        <begin position="34"/>
        <end position="389"/>
    </location>
</feature>
<feature type="modified residue" description="N6-(pyridoxal phosphate)lysine" evidence="5 7">
    <location>
        <position position="67"/>
    </location>
</feature>
<dbReference type="InterPro" id="IPR000183">
    <property type="entry name" value="Orn/DAP/Arg_de-COase"/>
</dbReference>
<evidence type="ECO:0000256" key="6">
    <source>
        <dbReference type="NCBIfam" id="TIGR01048"/>
    </source>
</evidence>
<dbReference type="Gene3D" id="3.20.20.10">
    <property type="entry name" value="Alanine racemase"/>
    <property type="match status" value="1"/>
</dbReference>
<feature type="active site" description="Proton donor" evidence="7">
    <location>
        <position position="362"/>
    </location>
</feature>
<comment type="catalytic activity">
    <reaction evidence="5 8">
        <text>meso-2,6-diaminopimelate + H(+) = L-lysine + CO2</text>
        <dbReference type="Rhea" id="RHEA:15101"/>
        <dbReference type="ChEBI" id="CHEBI:15378"/>
        <dbReference type="ChEBI" id="CHEBI:16526"/>
        <dbReference type="ChEBI" id="CHEBI:32551"/>
        <dbReference type="ChEBI" id="CHEBI:57791"/>
        <dbReference type="EC" id="4.1.1.20"/>
    </reaction>
</comment>
<comment type="similarity">
    <text evidence="5">Belongs to the Orn/Lys/Arg decarboxylase class-II family. LysA subfamily.</text>
</comment>
<dbReference type="GO" id="GO:0009089">
    <property type="term" value="P:lysine biosynthetic process via diaminopimelate"/>
    <property type="evidence" value="ECO:0007669"/>
    <property type="project" value="UniProtKB-UniRule"/>
</dbReference>
<dbReference type="PANTHER" id="PTHR43727">
    <property type="entry name" value="DIAMINOPIMELATE DECARBOXYLASE"/>
    <property type="match status" value="1"/>
</dbReference>
<dbReference type="UniPathway" id="UPA00034">
    <property type="reaction ID" value="UER00027"/>
</dbReference>
<comment type="function">
    <text evidence="5">Specifically catalyzes the decarboxylation of meso-diaminopimelate (meso-DAP) to L-lysine.</text>
</comment>
<accession>A0A1H1BMJ2</accession>
<dbReference type="EC" id="4.1.1.20" evidence="5 6"/>
<feature type="binding site" evidence="5">
    <location>
        <position position="294"/>
    </location>
    <ligand>
        <name>substrate</name>
    </ligand>
</feature>
<feature type="binding site" evidence="5">
    <location>
        <position position="331"/>
    </location>
    <ligand>
        <name>substrate</name>
    </ligand>
</feature>
<evidence type="ECO:0000256" key="3">
    <source>
        <dbReference type="ARBA" id="ARBA00022898"/>
    </source>
</evidence>
<dbReference type="RefSeq" id="WP_092492658.1">
    <property type="nucleotide sequence ID" value="NZ_FNKD01000002.1"/>
</dbReference>
<evidence type="ECO:0000256" key="7">
    <source>
        <dbReference type="PIRSR" id="PIRSR600183-50"/>
    </source>
</evidence>
<dbReference type="InterPro" id="IPR022644">
    <property type="entry name" value="De-COase2_N"/>
</dbReference>
<dbReference type="PROSITE" id="PS00878">
    <property type="entry name" value="ODR_DC_2_1"/>
    <property type="match status" value="1"/>
</dbReference>
<feature type="binding site" evidence="5">
    <location>
        <position position="363"/>
    </location>
    <ligand>
        <name>substrate</name>
    </ligand>
</feature>
<feature type="binding site" evidence="5">
    <location>
        <position position="335"/>
    </location>
    <ligand>
        <name>substrate</name>
    </ligand>
</feature>
<dbReference type="InterPro" id="IPR022653">
    <property type="entry name" value="De-COase2_pyr-phos_BS"/>
</dbReference>
<dbReference type="HAMAP" id="MF_02120">
    <property type="entry name" value="LysA"/>
    <property type="match status" value="1"/>
</dbReference>
<dbReference type="CDD" id="cd06828">
    <property type="entry name" value="PLPDE_III_DapDC"/>
    <property type="match status" value="1"/>
</dbReference>
<comment type="cofactor">
    <cofactor evidence="1 5 7 8">
        <name>pyridoxal 5'-phosphate</name>
        <dbReference type="ChEBI" id="CHEBI:597326"/>
    </cofactor>
</comment>
<dbReference type="InterPro" id="IPR002986">
    <property type="entry name" value="DAP_deCOOHase_LysA"/>
</dbReference>
<dbReference type="Pfam" id="PF02784">
    <property type="entry name" value="Orn_Arg_deC_N"/>
    <property type="match status" value="1"/>
</dbReference>
<dbReference type="FunFam" id="3.20.20.10:FF:000003">
    <property type="entry name" value="Diaminopimelate decarboxylase"/>
    <property type="match status" value="1"/>
</dbReference>
<reference evidence="11 12" key="1">
    <citation type="submission" date="2016-10" db="EMBL/GenBank/DDBJ databases">
        <authorList>
            <person name="de Groot N.N."/>
        </authorList>
    </citation>
    <scope>NUCLEOTIDE SEQUENCE [LARGE SCALE GENOMIC DNA]</scope>
    <source>
        <strain evidence="11 12">CGMCC 1.10449</strain>
    </source>
</reference>
<evidence type="ECO:0000256" key="4">
    <source>
        <dbReference type="ARBA" id="ARBA00023239"/>
    </source>
</evidence>
<evidence type="ECO:0000313" key="12">
    <source>
        <dbReference type="Proteomes" id="UP000199444"/>
    </source>
</evidence>
<dbReference type="PRINTS" id="PR01181">
    <property type="entry name" value="DAPDCRBXLASE"/>
</dbReference>
<keyword evidence="5 8" id="KW-0457">Lysine biosynthesis</keyword>
<keyword evidence="5" id="KW-0028">Amino-acid biosynthesis</keyword>
<protein>
    <recommendedName>
        <fullName evidence="5 6">Diaminopimelate decarboxylase</fullName>
        <shortName evidence="5">DAP decarboxylase</shortName>
        <shortName evidence="5">DAPDC</shortName>
        <ecNumber evidence="5 6">4.1.1.20</ecNumber>
    </recommendedName>
</protein>
<organism evidence="11 12">
    <name type="scientific">Virgibacillus salinus</name>
    <dbReference type="NCBI Taxonomy" id="553311"/>
    <lineage>
        <taxon>Bacteria</taxon>
        <taxon>Bacillati</taxon>
        <taxon>Bacillota</taxon>
        <taxon>Bacilli</taxon>
        <taxon>Bacillales</taxon>
        <taxon>Bacillaceae</taxon>
        <taxon>Virgibacillus</taxon>
    </lineage>
</organism>